<feature type="domain" description="PAS" evidence="8">
    <location>
        <begin position="11"/>
        <end position="87"/>
    </location>
</feature>
<dbReference type="PANTHER" id="PTHR43711">
    <property type="entry name" value="TWO-COMPONENT HISTIDINE KINASE"/>
    <property type="match status" value="1"/>
</dbReference>
<dbReference type="PANTHER" id="PTHR43711:SF1">
    <property type="entry name" value="HISTIDINE KINASE 1"/>
    <property type="match status" value="1"/>
</dbReference>
<feature type="domain" description="Histidine kinase" evidence="7">
    <location>
        <begin position="152"/>
        <end position="359"/>
    </location>
</feature>
<dbReference type="InterPro" id="IPR001610">
    <property type="entry name" value="PAC"/>
</dbReference>
<keyword evidence="6" id="KW-0902">Two-component regulatory system</keyword>
<accession>A0A1G9C1F6</accession>
<dbReference type="Pfam" id="PF08447">
    <property type="entry name" value="PAS_3"/>
    <property type="match status" value="1"/>
</dbReference>
<dbReference type="PROSITE" id="PS50112">
    <property type="entry name" value="PAS"/>
    <property type="match status" value="1"/>
</dbReference>
<keyword evidence="3" id="KW-0597">Phosphoprotein</keyword>
<organism evidence="10 11">
    <name type="scientific">Natronorubrum texcoconense</name>
    <dbReference type="NCBI Taxonomy" id="1095776"/>
    <lineage>
        <taxon>Archaea</taxon>
        <taxon>Methanobacteriati</taxon>
        <taxon>Methanobacteriota</taxon>
        <taxon>Stenosarchaea group</taxon>
        <taxon>Halobacteria</taxon>
        <taxon>Halobacteriales</taxon>
        <taxon>Natrialbaceae</taxon>
        <taxon>Natronorubrum</taxon>
    </lineage>
</organism>
<dbReference type="Pfam" id="PF00512">
    <property type="entry name" value="HisKA"/>
    <property type="match status" value="1"/>
</dbReference>
<dbReference type="PROSITE" id="PS50113">
    <property type="entry name" value="PAC"/>
    <property type="match status" value="1"/>
</dbReference>
<dbReference type="InterPro" id="IPR000700">
    <property type="entry name" value="PAS-assoc_C"/>
</dbReference>
<keyword evidence="11" id="KW-1185">Reference proteome</keyword>
<dbReference type="PRINTS" id="PR00344">
    <property type="entry name" value="BCTRLSENSOR"/>
</dbReference>
<dbReference type="SMART" id="SM00086">
    <property type="entry name" value="PAC"/>
    <property type="match status" value="1"/>
</dbReference>
<dbReference type="GO" id="GO:0000155">
    <property type="term" value="F:phosphorelay sensor kinase activity"/>
    <property type="evidence" value="ECO:0007669"/>
    <property type="project" value="InterPro"/>
</dbReference>
<dbReference type="InterPro" id="IPR004358">
    <property type="entry name" value="Sig_transdc_His_kin-like_C"/>
</dbReference>
<dbReference type="Gene3D" id="1.10.287.130">
    <property type="match status" value="1"/>
</dbReference>
<dbReference type="InterPro" id="IPR003594">
    <property type="entry name" value="HATPase_dom"/>
</dbReference>
<dbReference type="InterPro" id="IPR036890">
    <property type="entry name" value="HATPase_C_sf"/>
</dbReference>
<dbReference type="SUPFAM" id="SSF55874">
    <property type="entry name" value="ATPase domain of HSP90 chaperone/DNA topoisomerase II/histidine kinase"/>
    <property type="match status" value="1"/>
</dbReference>
<proteinExistence type="predicted"/>
<evidence type="ECO:0000259" key="9">
    <source>
        <dbReference type="PROSITE" id="PS50113"/>
    </source>
</evidence>
<gene>
    <name evidence="10" type="ORF">SAMN04515672_3172</name>
</gene>
<dbReference type="Proteomes" id="UP000198882">
    <property type="component" value="Unassembled WGS sequence"/>
</dbReference>
<dbReference type="Pfam" id="PF02518">
    <property type="entry name" value="HATPase_c"/>
    <property type="match status" value="1"/>
</dbReference>
<evidence type="ECO:0000313" key="11">
    <source>
        <dbReference type="Proteomes" id="UP000198882"/>
    </source>
</evidence>
<reference evidence="11" key="1">
    <citation type="submission" date="2016-10" db="EMBL/GenBank/DDBJ databases">
        <authorList>
            <person name="Varghese N."/>
            <person name="Submissions S."/>
        </authorList>
    </citation>
    <scope>NUCLEOTIDE SEQUENCE [LARGE SCALE GENOMIC DNA]</scope>
    <source>
        <strain evidence="11">B4,CECT 8067,JCM 17497</strain>
    </source>
</reference>
<dbReference type="CDD" id="cd00130">
    <property type="entry name" value="PAS"/>
    <property type="match status" value="1"/>
</dbReference>
<dbReference type="InterPro" id="IPR005467">
    <property type="entry name" value="His_kinase_dom"/>
</dbReference>
<dbReference type="InterPro" id="IPR036097">
    <property type="entry name" value="HisK_dim/P_sf"/>
</dbReference>
<dbReference type="NCBIfam" id="TIGR00229">
    <property type="entry name" value="sensory_box"/>
    <property type="match status" value="1"/>
</dbReference>
<evidence type="ECO:0000256" key="1">
    <source>
        <dbReference type="ARBA" id="ARBA00000085"/>
    </source>
</evidence>
<name>A0A1G9C1F6_9EURY</name>
<dbReference type="Gene3D" id="3.30.450.20">
    <property type="entry name" value="PAS domain"/>
    <property type="match status" value="1"/>
</dbReference>
<evidence type="ECO:0000256" key="2">
    <source>
        <dbReference type="ARBA" id="ARBA00012438"/>
    </source>
</evidence>
<dbReference type="AlphaFoldDB" id="A0A1G9C1F6"/>
<evidence type="ECO:0000256" key="4">
    <source>
        <dbReference type="ARBA" id="ARBA00022679"/>
    </source>
</evidence>
<evidence type="ECO:0000256" key="3">
    <source>
        <dbReference type="ARBA" id="ARBA00022553"/>
    </source>
</evidence>
<dbReference type="PROSITE" id="PS50109">
    <property type="entry name" value="HIS_KIN"/>
    <property type="match status" value="1"/>
</dbReference>
<dbReference type="InterPro" id="IPR000014">
    <property type="entry name" value="PAS"/>
</dbReference>
<dbReference type="EC" id="2.7.13.3" evidence="2"/>
<dbReference type="CDD" id="cd00075">
    <property type="entry name" value="HATPase"/>
    <property type="match status" value="1"/>
</dbReference>
<dbReference type="RefSeq" id="WP_090308916.1">
    <property type="nucleotide sequence ID" value="NZ_FNFE01000004.1"/>
</dbReference>
<dbReference type="EMBL" id="FNFE01000004">
    <property type="protein sequence ID" value="SDK45549.1"/>
    <property type="molecule type" value="Genomic_DNA"/>
</dbReference>
<dbReference type="OrthoDB" id="8127at2157"/>
<comment type="catalytic activity">
    <reaction evidence="1">
        <text>ATP + protein L-histidine = ADP + protein N-phospho-L-histidine.</text>
        <dbReference type="EC" id="2.7.13.3"/>
    </reaction>
</comment>
<protein>
    <recommendedName>
        <fullName evidence="2">histidine kinase</fullName>
        <ecNumber evidence="2">2.7.13.3</ecNumber>
    </recommendedName>
</protein>
<dbReference type="InterPro" id="IPR013655">
    <property type="entry name" value="PAS_fold_3"/>
</dbReference>
<evidence type="ECO:0000256" key="5">
    <source>
        <dbReference type="ARBA" id="ARBA00022777"/>
    </source>
</evidence>
<dbReference type="CDD" id="cd00082">
    <property type="entry name" value="HisKA"/>
    <property type="match status" value="1"/>
</dbReference>
<dbReference type="SMART" id="SM00387">
    <property type="entry name" value="HATPase_c"/>
    <property type="match status" value="1"/>
</dbReference>
<evidence type="ECO:0000259" key="8">
    <source>
        <dbReference type="PROSITE" id="PS50112"/>
    </source>
</evidence>
<feature type="domain" description="PAC" evidence="9">
    <location>
        <begin position="89"/>
        <end position="141"/>
    </location>
</feature>
<dbReference type="SMART" id="SM00388">
    <property type="entry name" value="HisKA"/>
    <property type="match status" value="1"/>
</dbReference>
<evidence type="ECO:0000256" key="6">
    <source>
        <dbReference type="ARBA" id="ARBA00023012"/>
    </source>
</evidence>
<keyword evidence="5" id="KW-0418">Kinase</keyword>
<dbReference type="InterPro" id="IPR003661">
    <property type="entry name" value="HisK_dim/P_dom"/>
</dbReference>
<evidence type="ECO:0000259" key="7">
    <source>
        <dbReference type="PROSITE" id="PS50109"/>
    </source>
</evidence>
<keyword evidence="4" id="KW-0808">Transferase</keyword>
<dbReference type="InterPro" id="IPR035965">
    <property type="entry name" value="PAS-like_dom_sf"/>
</dbReference>
<dbReference type="Gene3D" id="3.30.565.10">
    <property type="entry name" value="Histidine kinase-like ATPase, C-terminal domain"/>
    <property type="match status" value="1"/>
</dbReference>
<dbReference type="STRING" id="1095776.SAMN04515672_3172"/>
<evidence type="ECO:0000313" key="10">
    <source>
        <dbReference type="EMBL" id="SDK45549.1"/>
    </source>
</evidence>
<sequence length="369" mass="41212">MPQPFQQQLTERADFHEFVDRLESVIVWSGDPSGVDYLSPSFEEIYGRPVEDVREDLSVVTEATHPDDYDLVAKMMAGADERILNGESVQEEFRIIRPDGEIRWVETRIFPLESGPGEVPEVVGVTIDITGRKRTELELERQNERLERFANILSHDLRSPLTTAKGYLEFVTDEFSHTYLDVVEQALTRIEEIITDVLTLSRIGKAAETTESVDLAETARRAWQITGEDRGQLAEMADLGTIEADRSLVGQLFENAFRNAVEHGSTSPHSQAREDAVEHGAQDVTVQVGLLEEKNGFYIADDGKGIPEAEQEQVFEAGYSTSDTGTGYGLLIIKEIVDVHGWDVRITDSETGGVRLEISNVNVNDYGTH</sequence>
<dbReference type="SUPFAM" id="SSF47384">
    <property type="entry name" value="Homodimeric domain of signal transducing histidine kinase"/>
    <property type="match status" value="1"/>
</dbReference>
<dbReference type="SUPFAM" id="SSF55785">
    <property type="entry name" value="PYP-like sensor domain (PAS domain)"/>
    <property type="match status" value="1"/>
</dbReference>
<dbReference type="InterPro" id="IPR050736">
    <property type="entry name" value="Sensor_HK_Regulatory"/>
</dbReference>